<dbReference type="GO" id="GO:0050661">
    <property type="term" value="F:NADP binding"/>
    <property type="evidence" value="ECO:0007669"/>
    <property type="project" value="InterPro"/>
</dbReference>
<keyword evidence="4" id="KW-0560">Oxidoreductase</keyword>
<dbReference type="InterPro" id="IPR036188">
    <property type="entry name" value="FAD/NAD-bd_sf"/>
</dbReference>
<dbReference type="PANTHER" id="PTHR43872:SF1">
    <property type="entry name" value="MONOOXYGENASE, PUTATIVE (AFU_ORTHOLOGUE AFUA_8G02570)-RELATED"/>
    <property type="match status" value="1"/>
</dbReference>
<dbReference type="EMBL" id="KZ679267">
    <property type="protein sequence ID" value="PTB37528.1"/>
    <property type="molecule type" value="Genomic_DNA"/>
</dbReference>
<evidence type="ECO:0008006" key="8">
    <source>
        <dbReference type="Google" id="ProtNLM"/>
    </source>
</evidence>
<evidence type="ECO:0000256" key="1">
    <source>
        <dbReference type="ARBA" id="ARBA00001974"/>
    </source>
</evidence>
<dbReference type="InterPro" id="IPR051820">
    <property type="entry name" value="FAD-binding_MO"/>
</dbReference>
<evidence type="ECO:0000313" key="7">
    <source>
        <dbReference type="Proteomes" id="UP000240493"/>
    </source>
</evidence>
<dbReference type="OrthoDB" id="66881at2759"/>
<name>A0A2T3YYA9_TRIA4</name>
<gene>
    <name evidence="6" type="ORF">M441DRAFT_147598</name>
</gene>
<dbReference type="Pfam" id="PF00743">
    <property type="entry name" value="FMO-like"/>
    <property type="match status" value="1"/>
</dbReference>
<keyword evidence="7" id="KW-1185">Reference proteome</keyword>
<protein>
    <recommendedName>
        <fullName evidence="8">FAD/NAD(P)-binding domain-containing protein</fullName>
    </recommendedName>
</protein>
<sequence length="501" mass="55865">MSDSLHEPTTADLPIEEHDLVVVGAGLSGINTAHRLRTELPHRSFTILEARDVIGGTWSFFKYPGMRSDSSLRSFGLDWHPWKLPHKIATAGEICEYLEDASKTDGSFEKIQFRHRVLSSEWSSAEQRWTLVVDANGTKKLFKANFLFSCMGYYSYERALESPVPGIGDFGGTVIHPQWWPENFDYNNKDVVIIGSGATAITLLPEMAGKAKSVTMLQRTPSYVVSMKRSSGFETFLAAMLPLSWVHWIGSCIDVWFEVFISELCLRYPRLGRFLITMDLPKKLPKKVDAAVHFNPTYGPFQQRLCLTPDDEFFNALHRDDVEIVTDLIDTVTKDGILLKSGRTLSADVIVTATGLHIQLLNGMHPKVDGKAIDLGQQYAWRGCMIEGVPNAASVFGYVTTTWTPGANSMAKLAIRVIKQMEADNASSVVPVLKRTEGMPRFSSADAKSSYFLKAADRIPKSTGIAPFYGRLNYAVDLWALSFGSLRDGLVYTKREAKKVK</sequence>
<dbReference type="STRING" id="1042311.A0A2T3YYA9"/>
<comment type="cofactor">
    <cofactor evidence="1">
        <name>FAD</name>
        <dbReference type="ChEBI" id="CHEBI:57692"/>
    </cofactor>
</comment>
<evidence type="ECO:0000313" key="6">
    <source>
        <dbReference type="EMBL" id="PTB37528.1"/>
    </source>
</evidence>
<dbReference type="GO" id="GO:0050660">
    <property type="term" value="F:flavin adenine dinucleotide binding"/>
    <property type="evidence" value="ECO:0007669"/>
    <property type="project" value="InterPro"/>
</dbReference>
<reference evidence="6 7" key="1">
    <citation type="submission" date="2016-07" db="EMBL/GenBank/DDBJ databases">
        <title>Multiple horizontal gene transfer events from other fungi enriched the ability of initially mycotrophic Trichoderma (Ascomycota) to feed on dead plant biomass.</title>
        <authorList>
            <consortium name="DOE Joint Genome Institute"/>
            <person name="Aerts A."/>
            <person name="Atanasova L."/>
            <person name="Chenthamara K."/>
            <person name="Zhang J."/>
            <person name="Grujic M."/>
            <person name="Henrissat B."/>
            <person name="Kuo A."/>
            <person name="Salamov A."/>
            <person name="Lipzen A."/>
            <person name="Labutti K."/>
            <person name="Barry K."/>
            <person name="Miao Y."/>
            <person name="Rahimi M.J."/>
            <person name="Shen Q."/>
            <person name="Grigoriev I.V."/>
            <person name="Kubicek C.P."/>
            <person name="Druzhinina I.S."/>
        </authorList>
    </citation>
    <scope>NUCLEOTIDE SEQUENCE [LARGE SCALE GENOMIC DNA]</scope>
    <source>
        <strain evidence="6 7">CBS 433.97</strain>
    </source>
</reference>
<keyword evidence="3" id="KW-0274">FAD</keyword>
<accession>A0A2T3YYA9</accession>
<organism evidence="6 7">
    <name type="scientific">Trichoderma asperellum (strain ATCC 204424 / CBS 433.97 / NBRC 101777)</name>
    <dbReference type="NCBI Taxonomy" id="1042311"/>
    <lineage>
        <taxon>Eukaryota</taxon>
        <taxon>Fungi</taxon>
        <taxon>Dikarya</taxon>
        <taxon>Ascomycota</taxon>
        <taxon>Pezizomycotina</taxon>
        <taxon>Sordariomycetes</taxon>
        <taxon>Hypocreomycetidae</taxon>
        <taxon>Hypocreales</taxon>
        <taxon>Hypocreaceae</taxon>
        <taxon>Trichoderma</taxon>
    </lineage>
</organism>
<proteinExistence type="predicted"/>
<dbReference type="PANTHER" id="PTHR43872">
    <property type="entry name" value="MONOOXYGENASE, PUTATIVE (AFU_ORTHOLOGUE AFUA_8G02570)-RELATED"/>
    <property type="match status" value="1"/>
</dbReference>
<evidence type="ECO:0000256" key="2">
    <source>
        <dbReference type="ARBA" id="ARBA00022630"/>
    </source>
</evidence>
<dbReference type="Pfam" id="PF13450">
    <property type="entry name" value="NAD_binding_8"/>
    <property type="match status" value="1"/>
</dbReference>
<dbReference type="AlphaFoldDB" id="A0A2T3YYA9"/>
<keyword evidence="5" id="KW-0503">Monooxygenase</keyword>
<dbReference type="InterPro" id="IPR020946">
    <property type="entry name" value="Flavin_mOase-like"/>
</dbReference>
<evidence type="ECO:0000256" key="3">
    <source>
        <dbReference type="ARBA" id="ARBA00022827"/>
    </source>
</evidence>
<keyword evidence="2" id="KW-0285">Flavoprotein</keyword>
<dbReference type="Gene3D" id="3.50.50.60">
    <property type="entry name" value="FAD/NAD(P)-binding domain"/>
    <property type="match status" value="3"/>
</dbReference>
<dbReference type="GO" id="GO:0004499">
    <property type="term" value="F:N,N-dimethylaniline monooxygenase activity"/>
    <property type="evidence" value="ECO:0007669"/>
    <property type="project" value="InterPro"/>
</dbReference>
<dbReference type="Proteomes" id="UP000240493">
    <property type="component" value="Unassembled WGS sequence"/>
</dbReference>
<evidence type="ECO:0000256" key="5">
    <source>
        <dbReference type="ARBA" id="ARBA00023033"/>
    </source>
</evidence>
<dbReference type="SUPFAM" id="SSF51905">
    <property type="entry name" value="FAD/NAD(P)-binding domain"/>
    <property type="match status" value="1"/>
</dbReference>
<evidence type="ECO:0000256" key="4">
    <source>
        <dbReference type="ARBA" id="ARBA00023002"/>
    </source>
</evidence>